<evidence type="ECO:0000313" key="1">
    <source>
        <dbReference type="EMBL" id="KAF0537226.1"/>
    </source>
</evidence>
<reference evidence="1 2" key="1">
    <citation type="journal article" date="2019" name="Environ. Microbiol.">
        <title>At the nexus of three kingdoms: the genome of the mycorrhizal fungus Gigaspora margarita provides insights into plant, endobacterial and fungal interactions.</title>
        <authorList>
            <person name="Venice F."/>
            <person name="Ghignone S."/>
            <person name="Salvioli di Fossalunga A."/>
            <person name="Amselem J."/>
            <person name="Novero M."/>
            <person name="Xianan X."/>
            <person name="Sedzielewska Toro K."/>
            <person name="Morin E."/>
            <person name="Lipzen A."/>
            <person name="Grigoriev I.V."/>
            <person name="Henrissat B."/>
            <person name="Martin F.M."/>
            <person name="Bonfante P."/>
        </authorList>
    </citation>
    <scope>NUCLEOTIDE SEQUENCE [LARGE SCALE GENOMIC DNA]</scope>
    <source>
        <strain evidence="1 2">BEG34</strain>
    </source>
</reference>
<accession>A0A8H4AVQ9</accession>
<protein>
    <submittedName>
        <fullName evidence="1">Uncharacterized protein</fullName>
    </submittedName>
</protein>
<organism evidence="1 2">
    <name type="scientific">Gigaspora margarita</name>
    <dbReference type="NCBI Taxonomy" id="4874"/>
    <lineage>
        <taxon>Eukaryota</taxon>
        <taxon>Fungi</taxon>
        <taxon>Fungi incertae sedis</taxon>
        <taxon>Mucoromycota</taxon>
        <taxon>Glomeromycotina</taxon>
        <taxon>Glomeromycetes</taxon>
        <taxon>Diversisporales</taxon>
        <taxon>Gigasporaceae</taxon>
        <taxon>Gigaspora</taxon>
    </lineage>
</organism>
<dbReference type="Proteomes" id="UP000439903">
    <property type="component" value="Unassembled WGS sequence"/>
</dbReference>
<sequence length="233" mass="27456">MRNNGFPRLKKLVKVNFRQNLIKRKDIDIRTEIPYITKTSRSSSHQNSSISVVISPVPVKLSKVSVTNTWNRLYKMYKDNPKYKFIQDRILDLDQTKNDKLISEEVFKYLKEYFPTCIDNIFSIFRDRVDFNAAELYKETKEKRKKNGLGNINLKEILYLIRVSFVISVYFSEILTEIYGSYTNWNSASEASKFRKHQNNNAGSGGNRPDFTVQNYCFKLQQNSMSYIYSKEL</sequence>
<name>A0A8H4AVQ9_GIGMA</name>
<dbReference type="EMBL" id="WTPW01000192">
    <property type="protein sequence ID" value="KAF0537226.1"/>
    <property type="molecule type" value="Genomic_DNA"/>
</dbReference>
<evidence type="ECO:0000313" key="2">
    <source>
        <dbReference type="Proteomes" id="UP000439903"/>
    </source>
</evidence>
<proteinExistence type="predicted"/>
<comment type="caution">
    <text evidence="1">The sequence shown here is derived from an EMBL/GenBank/DDBJ whole genome shotgun (WGS) entry which is preliminary data.</text>
</comment>
<keyword evidence="2" id="KW-1185">Reference proteome</keyword>
<dbReference type="AlphaFoldDB" id="A0A8H4AVQ9"/>
<gene>
    <name evidence="1" type="ORF">F8M41_008640</name>
</gene>